<keyword evidence="2" id="KW-0238">DNA-binding</keyword>
<reference evidence="6" key="1">
    <citation type="journal article" date="2014" name="Int. J. Syst. Evol. Microbiol.">
        <title>Complete genome sequence of Corynebacterium casei LMG S-19264T (=DSM 44701T), isolated from a smear-ripened cheese.</title>
        <authorList>
            <consortium name="US DOE Joint Genome Institute (JGI-PGF)"/>
            <person name="Walter F."/>
            <person name="Albersmeier A."/>
            <person name="Kalinowski J."/>
            <person name="Ruckert C."/>
        </authorList>
    </citation>
    <scope>NUCLEOTIDE SEQUENCE</scope>
    <source>
        <strain evidence="6">JCM 5069</strain>
    </source>
</reference>
<dbReference type="PANTHER" id="PTHR33204:SF18">
    <property type="entry name" value="TRANSCRIPTIONAL REGULATORY PROTEIN"/>
    <property type="match status" value="1"/>
</dbReference>
<comment type="caution">
    <text evidence="6">The sequence shown here is derived from an EMBL/GenBank/DDBJ whole genome shotgun (WGS) entry which is preliminary data.</text>
</comment>
<evidence type="ECO:0000256" key="2">
    <source>
        <dbReference type="ARBA" id="ARBA00023125"/>
    </source>
</evidence>
<name>A0A919G3G7_9ACTN</name>
<organism evidence="6 7">
    <name type="scientific">Streptomyces sulfonofaciens</name>
    <dbReference type="NCBI Taxonomy" id="68272"/>
    <lineage>
        <taxon>Bacteria</taxon>
        <taxon>Bacillati</taxon>
        <taxon>Actinomycetota</taxon>
        <taxon>Actinomycetes</taxon>
        <taxon>Kitasatosporales</taxon>
        <taxon>Streptomycetaceae</taxon>
        <taxon>Streptomyces</taxon>
    </lineage>
</organism>
<evidence type="ECO:0000259" key="5">
    <source>
        <dbReference type="PROSITE" id="PS51118"/>
    </source>
</evidence>
<evidence type="ECO:0000256" key="1">
    <source>
        <dbReference type="ARBA" id="ARBA00023015"/>
    </source>
</evidence>
<dbReference type="PANTHER" id="PTHR33204">
    <property type="entry name" value="TRANSCRIPTIONAL REGULATOR, MARR FAMILY"/>
    <property type="match status" value="1"/>
</dbReference>
<dbReference type="SUPFAM" id="SSF46785">
    <property type="entry name" value="Winged helix' DNA-binding domain"/>
    <property type="match status" value="1"/>
</dbReference>
<dbReference type="InterPro" id="IPR036388">
    <property type="entry name" value="WH-like_DNA-bd_sf"/>
</dbReference>
<accession>A0A919G3G7</accession>
<dbReference type="InterPro" id="IPR002577">
    <property type="entry name" value="HTH_HxlR"/>
</dbReference>
<reference evidence="6" key="2">
    <citation type="submission" date="2020-09" db="EMBL/GenBank/DDBJ databases">
        <authorList>
            <person name="Sun Q."/>
            <person name="Ohkuma M."/>
        </authorList>
    </citation>
    <scope>NUCLEOTIDE SEQUENCE</scope>
    <source>
        <strain evidence="6">JCM 5069</strain>
    </source>
</reference>
<dbReference type="Pfam" id="PF01638">
    <property type="entry name" value="HxlR"/>
    <property type="match status" value="1"/>
</dbReference>
<gene>
    <name evidence="6" type="ORF">GCM10018793_24710</name>
</gene>
<keyword evidence="7" id="KW-1185">Reference proteome</keyword>
<dbReference type="RefSeq" id="WP_189931103.1">
    <property type="nucleotide sequence ID" value="NZ_BNCD01000006.1"/>
</dbReference>
<feature type="region of interest" description="Disordered" evidence="4">
    <location>
        <begin position="153"/>
        <end position="191"/>
    </location>
</feature>
<evidence type="ECO:0000313" key="7">
    <source>
        <dbReference type="Proteomes" id="UP000603708"/>
    </source>
</evidence>
<dbReference type="AlphaFoldDB" id="A0A919G3G7"/>
<dbReference type="Gene3D" id="1.10.10.10">
    <property type="entry name" value="Winged helix-like DNA-binding domain superfamily/Winged helix DNA-binding domain"/>
    <property type="match status" value="1"/>
</dbReference>
<dbReference type="PROSITE" id="PS51118">
    <property type="entry name" value="HTH_HXLR"/>
    <property type="match status" value="1"/>
</dbReference>
<feature type="compositionally biased region" description="Gly residues" evidence="4">
    <location>
        <begin position="166"/>
        <end position="175"/>
    </location>
</feature>
<dbReference type="Proteomes" id="UP000603708">
    <property type="component" value="Unassembled WGS sequence"/>
</dbReference>
<evidence type="ECO:0000256" key="3">
    <source>
        <dbReference type="ARBA" id="ARBA00023163"/>
    </source>
</evidence>
<sequence length="191" mass="20399">MTDDPSRSGSVERDLAHRFDAESVERTLRLVGERWTLLILREAFLGVRRYSRFQRNLSIPRPTLSARLATLVETGLLTRVRYASDPDRHEYVLTQAGRDLFPAVATLMRWGDTHLAGPAGPPIVLRHLDCGHRADVRLTCTACGGEVAFHNVAPEPGPSWTRDTGPGSGGGGAAAGEGASTADGTGPGTSG</sequence>
<protein>
    <submittedName>
        <fullName evidence="6">HTH-type transcriptional regulator</fullName>
    </submittedName>
</protein>
<feature type="domain" description="HTH hxlR-type" evidence="5">
    <location>
        <begin position="21"/>
        <end position="119"/>
    </location>
</feature>
<keyword evidence="1" id="KW-0805">Transcription regulation</keyword>
<dbReference type="InterPro" id="IPR036390">
    <property type="entry name" value="WH_DNA-bd_sf"/>
</dbReference>
<proteinExistence type="predicted"/>
<dbReference type="GO" id="GO:0003677">
    <property type="term" value="F:DNA binding"/>
    <property type="evidence" value="ECO:0007669"/>
    <property type="project" value="UniProtKB-KW"/>
</dbReference>
<evidence type="ECO:0000313" key="6">
    <source>
        <dbReference type="EMBL" id="GHH77211.1"/>
    </source>
</evidence>
<dbReference type="EMBL" id="BNCD01000006">
    <property type="protein sequence ID" value="GHH77211.1"/>
    <property type="molecule type" value="Genomic_DNA"/>
</dbReference>
<keyword evidence="3" id="KW-0804">Transcription</keyword>
<evidence type="ECO:0000256" key="4">
    <source>
        <dbReference type="SAM" id="MobiDB-lite"/>
    </source>
</evidence>